<proteinExistence type="inferred from homology"/>
<evidence type="ECO:0000256" key="4">
    <source>
        <dbReference type="PIRNR" id="PIRNR016020"/>
    </source>
</evidence>
<feature type="active site" evidence="5">
    <location>
        <position position="272"/>
    </location>
</feature>
<evidence type="ECO:0000313" key="7">
    <source>
        <dbReference type="EMBL" id="RPA66118.1"/>
    </source>
</evidence>
<dbReference type="PANTHER" id="PTHR11122:SF13">
    <property type="entry name" value="GLUCOSE-6-PHOSPHATE 1-EPIMERASE"/>
    <property type="match status" value="1"/>
</dbReference>
<feature type="region of interest" description="Disordered" evidence="6">
    <location>
        <begin position="1"/>
        <end position="22"/>
    </location>
</feature>
<protein>
    <recommendedName>
        <fullName evidence="4">Putative glucose-6-phosphate 1-epimerase</fullName>
        <ecNumber evidence="4">5.1.3.15</ecNumber>
    </recommendedName>
</protein>
<dbReference type="RefSeq" id="WP_123925079.1">
    <property type="nucleotide sequence ID" value="NZ_RKMH01000001.1"/>
</dbReference>
<evidence type="ECO:0000256" key="6">
    <source>
        <dbReference type="SAM" id="MobiDB-lite"/>
    </source>
</evidence>
<dbReference type="InterPro" id="IPR008183">
    <property type="entry name" value="Aldose_1/G6P_1-epimerase"/>
</dbReference>
<sequence length="301" mass="32061">MCHAGPVTESGESSSHRSRQIRPGTVHGLDAHLIETPNARAAISVFGGQVLSFRPVGTGHDVVWVSPVLADLPTPIRGGIPVCWPYFAREGQTGDVPSHGYARTARWAITGSVVAETGEVEVSLAPEGLDHLGLRLSMTVRVGATLEQGIHTHNPGATTARLTEALHNYFRVSDVADVRVEGLAGLTYADKFDGGAIHPQHGEWTLPDSPARSDRLYPGAGGTYRIIDPGFDRVIEIQGRQARTAVVWNPGAEVAQGMADVGPHWREFVCVEIANAGPDVIQIDAGATHSMWQTISVAPVS</sequence>
<dbReference type="AlphaFoldDB" id="A0A3N4GZ63"/>
<dbReference type="GO" id="GO:0047938">
    <property type="term" value="F:glucose-6-phosphate 1-epimerase activity"/>
    <property type="evidence" value="ECO:0007669"/>
    <property type="project" value="UniProtKB-UniRule"/>
</dbReference>
<comment type="catalytic activity">
    <reaction evidence="1">
        <text>alpha-D-glucose 6-phosphate = beta-D-glucose 6-phosphate</text>
        <dbReference type="Rhea" id="RHEA:16249"/>
        <dbReference type="ChEBI" id="CHEBI:58225"/>
        <dbReference type="ChEBI" id="CHEBI:58247"/>
        <dbReference type="EC" id="5.1.3.15"/>
    </reaction>
</comment>
<evidence type="ECO:0000313" key="8">
    <source>
        <dbReference type="Proteomes" id="UP000267536"/>
    </source>
</evidence>
<comment type="caution">
    <text evidence="7">The sequence shown here is derived from an EMBL/GenBank/DDBJ whole genome shotgun (WGS) entry which is preliminary data.</text>
</comment>
<dbReference type="EMBL" id="RKMH01000001">
    <property type="protein sequence ID" value="RPA66118.1"/>
    <property type="molecule type" value="Genomic_DNA"/>
</dbReference>
<dbReference type="InterPro" id="IPR014718">
    <property type="entry name" value="GH-type_carb-bd"/>
</dbReference>
<evidence type="ECO:0000256" key="1">
    <source>
        <dbReference type="ARBA" id="ARBA00001096"/>
    </source>
</evidence>
<gene>
    <name evidence="7" type="ORF">EF294_00560</name>
</gene>
<reference evidence="7 8" key="1">
    <citation type="submission" date="2018-11" db="EMBL/GenBank/DDBJ databases">
        <title>Draft genome sequence of Gordonia sp. RS15-1S isolated from rice stems.</title>
        <authorList>
            <person name="Muangham S."/>
        </authorList>
    </citation>
    <scope>NUCLEOTIDE SEQUENCE [LARGE SCALE GENOMIC DNA]</scope>
    <source>
        <strain evidence="7 8">RS15-1S</strain>
    </source>
</reference>
<comment type="similarity">
    <text evidence="2 4">Belongs to the glucose-6-phosphate 1-epimerase family.</text>
</comment>
<evidence type="ECO:0000256" key="5">
    <source>
        <dbReference type="PIRSR" id="PIRSR016020-1"/>
    </source>
</evidence>
<dbReference type="EC" id="5.1.3.15" evidence="4"/>
<organism evidence="7 8">
    <name type="scientific">Gordonia oryzae</name>
    <dbReference type="NCBI Taxonomy" id="2487349"/>
    <lineage>
        <taxon>Bacteria</taxon>
        <taxon>Bacillati</taxon>
        <taxon>Actinomycetota</taxon>
        <taxon>Actinomycetes</taxon>
        <taxon>Mycobacteriales</taxon>
        <taxon>Gordoniaceae</taxon>
        <taxon>Gordonia</taxon>
    </lineage>
</organism>
<dbReference type="PANTHER" id="PTHR11122">
    <property type="entry name" value="APOSPORY-ASSOCIATED PROTEIN C-RELATED"/>
    <property type="match status" value="1"/>
</dbReference>
<dbReference type="InterPro" id="IPR025532">
    <property type="entry name" value="G6P_1-epimerase"/>
</dbReference>
<dbReference type="GO" id="GO:0030246">
    <property type="term" value="F:carbohydrate binding"/>
    <property type="evidence" value="ECO:0007669"/>
    <property type="project" value="UniProtKB-UniRule"/>
</dbReference>
<feature type="active site" evidence="5">
    <location>
        <position position="167"/>
    </location>
</feature>
<keyword evidence="3 4" id="KW-0413">Isomerase</keyword>
<dbReference type="OrthoDB" id="9790727at2"/>
<keyword evidence="8" id="KW-1185">Reference proteome</keyword>
<name>A0A3N4GZ63_9ACTN</name>
<dbReference type="SUPFAM" id="SSF74650">
    <property type="entry name" value="Galactose mutarotase-like"/>
    <property type="match status" value="1"/>
</dbReference>
<dbReference type="GO" id="GO:0005975">
    <property type="term" value="P:carbohydrate metabolic process"/>
    <property type="evidence" value="ECO:0007669"/>
    <property type="project" value="InterPro"/>
</dbReference>
<accession>A0A3N4GZ63</accession>
<dbReference type="Pfam" id="PF01263">
    <property type="entry name" value="Aldose_epim"/>
    <property type="match status" value="1"/>
</dbReference>
<dbReference type="Proteomes" id="UP000267536">
    <property type="component" value="Unassembled WGS sequence"/>
</dbReference>
<dbReference type="CDD" id="cd09020">
    <property type="entry name" value="D-hex-6-P-epi_like"/>
    <property type="match status" value="1"/>
</dbReference>
<dbReference type="Gene3D" id="2.70.98.10">
    <property type="match status" value="1"/>
</dbReference>
<dbReference type="InterPro" id="IPR011013">
    <property type="entry name" value="Gal_mutarotase_sf_dom"/>
</dbReference>
<dbReference type="PIRSF" id="PIRSF016020">
    <property type="entry name" value="PHexose_mutarotase"/>
    <property type="match status" value="1"/>
</dbReference>
<evidence type="ECO:0000256" key="3">
    <source>
        <dbReference type="ARBA" id="ARBA00023235"/>
    </source>
</evidence>
<evidence type="ECO:0000256" key="2">
    <source>
        <dbReference type="ARBA" id="ARBA00005866"/>
    </source>
</evidence>